<name>A0ABW4ZKV5_9SPHI</name>
<reference evidence="2" key="1">
    <citation type="journal article" date="2019" name="Int. J. Syst. Evol. Microbiol.">
        <title>The Global Catalogue of Microorganisms (GCM) 10K type strain sequencing project: providing services to taxonomists for standard genome sequencing and annotation.</title>
        <authorList>
            <consortium name="The Broad Institute Genomics Platform"/>
            <consortium name="The Broad Institute Genome Sequencing Center for Infectious Disease"/>
            <person name="Wu L."/>
            <person name="Ma J."/>
        </authorList>
    </citation>
    <scope>NUCLEOTIDE SEQUENCE [LARGE SCALE GENOMIC DNA]</scope>
    <source>
        <strain evidence="2">KCTC 42217</strain>
    </source>
</reference>
<dbReference type="Proteomes" id="UP001597387">
    <property type="component" value="Unassembled WGS sequence"/>
</dbReference>
<dbReference type="SUPFAM" id="SSF56935">
    <property type="entry name" value="Porins"/>
    <property type="match status" value="1"/>
</dbReference>
<evidence type="ECO:0000313" key="2">
    <source>
        <dbReference type="Proteomes" id="UP001597387"/>
    </source>
</evidence>
<accession>A0ABW4ZKV5</accession>
<protein>
    <recommendedName>
        <fullName evidence="3">TonB-dependent receptor plug domain-containing protein</fullName>
    </recommendedName>
</protein>
<dbReference type="Gene3D" id="2.60.40.1930">
    <property type="match status" value="1"/>
</dbReference>
<dbReference type="Gene3D" id="2.170.130.10">
    <property type="entry name" value="TonB-dependent receptor, plug domain"/>
    <property type="match status" value="1"/>
</dbReference>
<keyword evidence="2" id="KW-1185">Reference proteome</keyword>
<dbReference type="InterPro" id="IPR037066">
    <property type="entry name" value="Plug_dom_sf"/>
</dbReference>
<dbReference type="RefSeq" id="WP_255903040.1">
    <property type="nucleotide sequence ID" value="NZ_JAFMZO010000003.1"/>
</dbReference>
<evidence type="ECO:0000313" key="1">
    <source>
        <dbReference type="EMBL" id="MFD2162723.1"/>
    </source>
</evidence>
<organism evidence="1 2">
    <name type="scientific">Paradesertivirga mongoliensis</name>
    <dbReference type="NCBI Taxonomy" id="2100740"/>
    <lineage>
        <taxon>Bacteria</taxon>
        <taxon>Pseudomonadati</taxon>
        <taxon>Bacteroidota</taxon>
        <taxon>Sphingobacteriia</taxon>
        <taxon>Sphingobacteriales</taxon>
        <taxon>Sphingobacteriaceae</taxon>
        <taxon>Paradesertivirga</taxon>
    </lineage>
</organism>
<gene>
    <name evidence="1" type="ORF">ACFSJU_10000</name>
</gene>
<comment type="caution">
    <text evidence="1">The sequence shown here is derived from an EMBL/GenBank/DDBJ whole genome shotgun (WGS) entry which is preliminary data.</text>
</comment>
<sequence>MLNILAALLFVVDNASYQQPKDSLSTAINKLQKYNSLNSVEKVHLHTDRPYYTIGDTIWFKAYTVSGEKNLATNLSRYLYVELLEGDTVKQSLRLRLKNGMAAGDLILSEDWLPGNYRLRAYTNWMRNFNPEHFFEKSFLIYQETTAEALTREKILPTLAGKGKKISGTEIPDVQFFPEGGSMIDGVLCKVGFKILGADGLSREASGYLTDDAGNNLIDIGSEYAGMGNFSFIPSAGAKYKAVLTFKDGRKQSFGLPAVKSEGYSLAVNNSRPDRIIAHVAAAKNQNKDPSELTFLASYNGNVVYNTPFKLDSTGSFTIALPKKQLSSGVMELSLIDSRSRIRAERLVFIAPPAGQNPLISGTKENYGLREKVSLSLASNDSSVAKQAVLSVAVVDETAVPFAEEKEVSILSSLLLKTDIKGHIESPNYYFNNTSLQKNRHLDNLLLTQGWRRYNWEEVMSETYTKASYWPEMGPAITGKVTNTWKKPVAGATIVALPAKSLGAVKQVLTDSLGRFNISLAGFSDTSSFVVQAKNPKGGNSSFLELDKTGAAGIQKPASPLASLDDFNNQVASLLEKNAPENSARLSAFNKGIMLNVVTLQQKKKATAYIPPNSWNLNGAGGADRVVSGDRLKVGGTLENALYSFVRGYQGNFRQYSRGQEGLLRVIIDGSPVDADLIEAIVGSYTLDDIESIEIINGGGSYAFVYGNSSQGILLINTKRGKFEIQRKFTPGLTYFIPKAIYNHREFYSPVYKVAQPVNQPDLRKTIYWNPEVRTDEKGKATIGFYTADFKGTYKVILEGINAEGIPVRTITRLKIE</sequence>
<proteinExistence type="predicted"/>
<dbReference type="EMBL" id="JBHUHZ010000001">
    <property type="protein sequence ID" value="MFD2162723.1"/>
    <property type="molecule type" value="Genomic_DNA"/>
</dbReference>
<evidence type="ECO:0008006" key="3">
    <source>
        <dbReference type="Google" id="ProtNLM"/>
    </source>
</evidence>